<dbReference type="PANTHER" id="PTHR37534">
    <property type="entry name" value="TRANSCRIPTIONAL ACTIVATOR PROTEIN UGA3"/>
    <property type="match status" value="1"/>
</dbReference>
<dbReference type="Proteomes" id="UP000000724">
    <property type="component" value="Contig Pc00c14"/>
</dbReference>
<feature type="region of interest" description="Disordered" evidence="3">
    <location>
        <begin position="1"/>
        <end position="21"/>
    </location>
</feature>
<evidence type="ECO:0000256" key="3">
    <source>
        <dbReference type="SAM" id="MobiDB-lite"/>
    </source>
</evidence>
<accession>B6H5J1</accession>
<dbReference type="HOGENOM" id="CLU_008719_5_0_1"/>
<name>B6H5J1_PENRW</name>
<proteinExistence type="predicted"/>
<dbReference type="OrthoDB" id="415590at2759"/>
<dbReference type="CDD" id="cd12148">
    <property type="entry name" value="fungal_TF_MHR"/>
    <property type="match status" value="1"/>
</dbReference>
<dbReference type="GO" id="GO:0005634">
    <property type="term" value="C:nucleus"/>
    <property type="evidence" value="ECO:0007669"/>
    <property type="project" value="UniProtKB-SubCell"/>
</dbReference>
<organism evidence="4 5">
    <name type="scientific">Penicillium rubens (strain ATCC 28089 / DSM 1075 / NRRL 1951 / Wisconsin 54-1255)</name>
    <name type="common">Penicillium chrysogenum</name>
    <dbReference type="NCBI Taxonomy" id="500485"/>
    <lineage>
        <taxon>Eukaryota</taxon>
        <taxon>Fungi</taxon>
        <taxon>Dikarya</taxon>
        <taxon>Ascomycota</taxon>
        <taxon>Pezizomycotina</taxon>
        <taxon>Eurotiomycetes</taxon>
        <taxon>Eurotiomycetidae</taxon>
        <taxon>Eurotiales</taxon>
        <taxon>Aspergillaceae</taxon>
        <taxon>Penicillium</taxon>
        <taxon>Penicillium chrysogenum species complex</taxon>
    </lineage>
</organism>
<feature type="region of interest" description="Disordered" evidence="3">
    <location>
        <begin position="56"/>
        <end position="86"/>
    </location>
</feature>
<dbReference type="Pfam" id="PF11951">
    <property type="entry name" value="Fungal_trans_2"/>
    <property type="match status" value="1"/>
</dbReference>
<dbReference type="InterPro" id="IPR021858">
    <property type="entry name" value="Fun_TF"/>
</dbReference>
<reference evidence="4 5" key="1">
    <citation type="journal article" date="2008" name="Nat. Biotechnol.">
        <title>Genome sequencing and analysis of the filamentous fungus Penicillium chrysogenum.</title>
        <authorList>
            <person name="van den Berg M.A."/>
            <person name="Albang R."/>
            <person name="Albermann K."/>
            <person name="Badger J.H."/>
            <person name="Daran J.-M."/>
            <person name="Driessen A.J.M."/>
            <person name="Garcia-Estrada C."/>
            <person name="Fedorova N.D."/>
            <person name="Harris D.M."/>
            <person name="Heijne W.H.M."/>
            <person name="Joardar V.S."/>
            <person name="Kiel J.A.K.W."/>
            <person name="Kovalchuk A."/>
            <person name="Martin J.F."/>
            <person name="Nierman W.C."/>
            <person name="Nijland J.G."/>
            <person name="Pronk J.T."/>
            <person name="Roubos J.A."/>
            <person name="van der Klei I.J."/>
            <person name="van Peij N.N.M.E."/>
            <person name="Veenhuis M."/>
            <person name="von Doehren H."/>
            <person name="Wagner C."/>
            <person name="Wortman J.R."/>
            <person name="Bovenberg R.A.L."/>
        </authorList>
    </citation>
    <scope>NUCLEOTIDE SEQUENCE [LARGE SCALE GENOMIC DNA]</scope>
    <source>
        <strain evidence="5">ATCC 28089 / DSM 1075 / NRRL 1951 / Wisconsin 54-1255</strain>
    </source>
</reference>
<evidence type="ECO:0000256" key="2">
    <source>
        <dbReference type="ARBA" id="ARBA00023242"/>
    </source>
</evidence>
<comment type="subcellular location">
    <subcellularLocation>
        <location evidence="1">Nucleus</location>
    </subcellularLocation>
</comment>
<evidence type="ECO:0000313" key="5">
    <source>
        <dbReference type="Proteomes" id="UP000000724"/>
    </source>
</evidence>
<dbReference type="VEuPathDB" id="FungiDB:PCH_Pc14g00200"/>
<protein>
    <submittedName>
        <fullName evidence="4">Pc14g00200 protein</fullName>
    </submittedName>
</protein>
<dbReference type="BioCyc" id="PCHR:PC14G00200-MONOMER"/>
<gene>
    <name evidence="4" type="ORF">Pc14g00200</name>
    <name evidence="4" type="ORF">PCH_Pc14g00200</name>
</gene>
<dbReference type="EMBL" id="AM920429">
    <property type="protein sequence ID" value="CAP74161.1"/>
    <property type="molecule type" value="Genomic_DNA"/>
</dbReference>
<dbReference type="GO" id="GO:0045944">
    <property type="term" value="P:positive regulation of transcription by RNA polymerase II"/>
    <property type="evidence" value="ECO:0007669"/>
    <property type="project" value="TreeGrafter"/>
</dbReference>
<feature type="compositionally biased region" description="Polar residues" evidence="3">
    <location>
        <begin position="1"/>
        <end position="16"/>
    </location>
</feature>
<dbReference type="STRING" id="500485.B6H5J1"/>
<keyword evidence="2" id="KW-0539">Nucleus</keyword>
<dbReference type="eggNOG" id="ENOG502QRH3">
    <property type="taxonomic scope" value="Eukaryota"/>
</dbReference>
<evidence type="ECO:0000256" key="1">
    <source>
        <dbReference type="ARBA" id="ARBA00004123"/>
    </source>
</evidence>
<dbReference type="GO" id="GO:0000976">
    <property type="term" value="F:transcription cis-regulatory region binding"/>
    <property type="evidence" value="ECO:0007669"/>
    <property type="project" value="TreeGrafter"/>
</dbReference>
<evidence type="ECO:0000313" key="4">
    <source>
        <dbReference type="EMBL" id="CAP74161.1"/>
    </source>
</evidence>
<dbReference type="PANTHER" id="PTHR37534:SF24">
    <property type="entry name" value="MISCELLANEOUS ZN(II)2CYS6 TRANSCRIPTION FACTOR (EUROFUNG)-RELATED"/>
    <property type="match status" value="1"/>
</dbReference>
<dbReference type="OMA" id="TCWRIRD"/>
<sequence length="459" mass="51506">MNDWSQPEATPSNSTDAAFASPLGANSWGDGFSHDPGFLASQEELRCMLFNLAQSAAPTRAPSPDTQEQDGTQLRDRGQTSTRPVLSNPRRIEYLKNYVGQVAPWIPALARSFPALLNAILAISARQMERKEGIQDSFDSLELYQEAIRLLSPLLQMRDPKVVAACVLLCCLEMMSARAQDWHRHLEGCAALFDAFQMNGFSEGLLQAVFWCYARMDLCGALISDGTQSTLLRPSKWLAPGCHEDDAAQLFKAAQSPDMHANYAVYLCARSCELVADRTQFVELAVQNDCAGEAFNRRWLRLWGDLQNWLDNRPPELLPINTTTTKPFPNILFLQWAAISSNQLYHTACILLLNLMPKSIKLQPTPAISALWHARRICGISLANPHHGCLNNAIQPLWIAGRLFSHVSEHRIIVELIRHIEAETGWGACWRIRDLELAWGYQVSRPDRTMDRPRFPVTG</sequence>
<dbReference type="GO" id="GO:0003700">
    <property type="term" value="F:DNA-binding transcription factor activity"/>
    <property type="evidence" value="ECO:0007669"/>
    <property type="project" value="TreeGrafter"/>
</dbReference>
<dbReference type="AlphaFoldDB" id="B6H5J1"/>
<keyword evidence="5" id="KW-1185">Reference proteome</keyword>